<name>S9NXZ1_CYSF2</name>
<protein>
    <submittedName>
        <fullName evidence="2">Uncharacterized protein</fullName>
    </submittedName>
</protein>
<dbReference type="AlphaFoldDB" id="S9NXZ1"/>
<evidence type="ECO:0000256" key="1">
    <source>
        <dbReference type="SAM" id="MobiDB-lite"/>
    </source>
</evidence>
<dbReference type="RefSeq" id="WP_002630340.1">
    <property type="nucleotide sequence ID" value="NZ_ANAH02000064.1"/>
</dbReference>
<evidence type="ECO:0000313" key="3">
    <source>
        <dbReference type="Proteomes" id="UP000011682"/>
    </source>
</evidence>
<dbReference type="EMBL" id="ANAH02000064">
    <property type="protein sequence ID" value="EPX57065.1"/>
    <property type="molecule type" value="Genomic_DNA"/>
</dbReference>
<accession>S9NXZ1</accession>
<comment type="caution">
    <text evidence="2">The sequence shown here is derived from an EMBL/GenBank/DDBJ whole genome shotgun (WGS) entry which is preliminary data.</text>
</comment>
<evidence type="ECO:0000313" key="2">
    <source>
        <dbReference type="EMBL" id="EPX57065.1"/>
    </source>
</evidence>
<dbReference type="eggNOG" id="ENOG502Z921">
    <property type="taxonomic scope" value="Bacteria"/>
</dbReference>
<gene>
    <name evidence="2" type="ORF">D187_006819</name>
</gene>
<feature type="region of interest" description="Disordered" evidence="1">
    <location>
        <begin position="1"/>
        <end position="27"/>
    </location>
</feature>
<proteinExistence type="predicted"/>
<keyword evidence="3" id="KW-1185">Reference proteome</keyword>
<reference evidence="2" key="1">
    <citation type="submission" date="2013-05" db="EMBL/GenBank/DDBJ databases">
        <title>Genome assembly of Cystobacter fuscus DSM 2262.</title>
        <authorList>
            <person name="Sharma G."/>
            <person name="Khatri I."/>
            <person name="Kaur C."/>
            <person name="Mayilraj S."/>
            <person name="Subramanian S."/>
        </authorList>
    </citation>
    <scope>NUCLEOTIDE SEQUENCE [LARGE SCALE GENOMIC DNA]</scope>
    <source>
        <strain evidence="2">DSM 2262</strain>
    </source>
</reference>
<dbReference type="Proteomes" id="UP000011682">
    <property type="component" value="Unassembled WGS sequence"/>
</dbReference>
<sequence>MSMDEGDAPDDGDGDGPEAERGFIRDGDFRSGFGQELSAVLDMVSWEAGHDFKRLFAEFKTQVSQSVNKEESLRSIIRKQLFHQIKSAKLAPDGAGVFPADLSWLDTIREQLLYQGLVEAVNSTVVSHDSLPISVTQIGVAIVSYNATTGVFSQRLFRKEMAAQVDGLAEAIAFIQKRQARSGAGRRDELSTLARRGIRTYAERAILLERATAEWRMGYGNPFAPELLSGSGYTSLLTVSLGLLRNLLEKHPKFVFVSDSLHDIGLLTLGNALNVGEYLILDTVEADSLRIVDRWDYENRGQNEARQFVRECGPLVLRGLFRASDNAPPYLFYAHREHVHLAAHVALADSILRSERGFPMLLDVAEVACRGAFGAEGFMGLMHDAYTHAGAKFHYLRAHKRRR</sequence>
<organism evidence="2 3">
    <name type="scientific">Cystobacter fuscus (strain ATCC 25194 / DSM 2262 / NBRC 100088 / M29)</name>
    <dbReference type="NCBI Taxonomy" id="1242864"/>
    <lineage>
        <taxon>Bacteria</taxon>
        <taxon>Pseudomonadati</taxon>
        <taxon>Myxococcota</taxon>
        <taxon>Myxococcia</taxon>
        <taxon>Myxococcales</taxon>
        <taxon>Cystobacterineae</taxon>
        <taxon>Archangiaceae</taxon>
        <taxon>Cystobacter</taxon>
    </lineage>
</organism>
<feature type="compositionally biased region" description="Acidic residues" evidence="1">
    <location>
        <begin position="1"/>
        <end position="17"/>
    </location>
</feature>
<feature type="compositionally biased region" description="Basic and acidic residues" evidence="1">
    <location>
        <begin position="18"/>
        <end position="27"/>
    </location>
</feature>